<name>A0A6J6Q997_9ZZZZ</name>
<dbReference type="GO" id="GO:0005829">
    <property type="term" value="C:cytosol"/>
    <property type="evidence" value="ECO:0007669"/>
    <property type="project" value="TreeGrafter"/>
</dbReference>
<dbReference type="InterPro" id="IPR023186">
    <property type="entry name" value="IUNH"/>
</dbReference>
<evidence type="ECO:0000256" key="2">
    <source>
        <dbReference type="ARBA" id="ARBA00023295"/>
    </source>
</evidence>
<keyword evidence="1" id="KW-0378">Hydrolase</keyword>
<dbReference type="InterPro" id="IPR036452">
    <property type="entry name" value="Ribo_hydro-like"/>
</dbReference>
<dbReference type="Pfam" id="PF01156">
    <property type="entry name" value="IU_nuc_hydro"/>
    <property type="match status" value="1"/>
</dbReference>
<evidence type="ECO:0000256" key="1">
    <source>
        <dbReference type="ARBA" id="ARBA00022801"/>
    </source>
</evidence>
<dbReference type="PANTHER" id="PTHR12304">
    <property type="entry name" value="INOSINE-URIDINE PREFERRING NUCLEOSIDE HYDROLASE"/>
    <property type="match status" value="1"/>
</dbReference>
<organism evidence="4">
    <name type="scientific">freshwater metagenome</name>
    <dbReference type="NCBI Taxonomy" id="449393"/>
    <lineage>
        <taxon>unclassified sequences</taxon>
        <taxon>metagenomes</taxon>
        <taxon>ecological metagenomes</taxon>
    </lineage>
</organism>
<dbReference type="InterPro" id="IPR015910">
    <property type="entry name" value="I/U_nuclsd_hydro_CS"/>
</dbReference>
<dbReference type="GO" id="GO:0008477">
    <property type="term" value="F:purine nucleosidase activity"/>
    <property type="evidence" value="ECO:0007669"/>
    <property type="project" value="TreeGrafter"/>
</dbReference>
<dbReference type="InterPro" id="IPR001910">
    <property type="entry name" value="Inosine/uridine_hydrolase_dom"/>
</dbReference>
<dbReference type="Gene3D" id="3.90.245.10">
    <property type="entry name" value="Ribonucleoside hydrolase-like"/>
    <property type="match status" value="1"/>
</dbReference>
<dbReference type="PROSITE" id="PS01247">
    <property type="entry name" value="IUNH"/>
    <property type="match status" value="1"/>
</dbReference>
<dbReference type="PANTHER" id="PTHR12304:SF4">
    <property type="entry name" value="URIDINE NUCLEOSIDASE"/>
    <property type="match status" value="1"/>
</dbReference>
<evidence type="ECO:0000259" key="3">
    <source>
        <dbReference type="Pfam" id="PF01156"/>
    </source>
</evidence>
<feature type="domain" description="Inosine/uridine-preferring nucleoside hydrolase" evidence="3">
    <location>
        <begin position="6"/>
        <end position="299"/>
    </location>
</feature>
<reference evidence="4" key="1">
    <citation type="submission" date="2020-05" db="EMBL/GenBank/DDBJ databases">
        <authorList>
            <person name="Chiriac C."/>
            <person name="Salcher M."/>
            <person name="Ghai R."/>
            <person name="Kavagutti S V."/>
        </authorList>
    </citation>
    <scope>NUCLEOTIDE SEQUENCE</scope>
</reference>
<dbReference type="SUPFAM" id="SSF53590">
    <property type="entry name" value="Nucleoside hydrolase"/>
    <property type="match status" value="1"/>
</dbReference>
<keyword evidence="2" id="KW-0326">Glycosidase</keyword>
<proteinExistence type="predicted"/>
<sequence length="310" mass="33541">MTPTRIILDCDPGHDDAIALLLALASPEVELLGVTTVSGNHTIARTTANALRLLEFLDRTDVPVAAGAAGPLVRPRVIAEYVHGVTGMDGPDLPPPVGAPIERHAVQYLADTIRGYDGKVTLVPTGPLTNIALLLAMYPDARPERIVLMGGAIGEGNRTPAAEFNIWADPEAARRVFESGIETTMIGLDVTHQALVTHAHAERLRVAGRVGKVVGELLDFYLRFHELRWPELGGSPMHDPVAVLEVIRPDLLDVRPARIDIDCGWEQGRGRTNVDYRDREDGLPPNNRVAVGIDAEAFAELLIERISTLG</sequence>
<accession>A0A6J6Q997</accession>
<dbReference type="GO" id="GO:0045437">
    <property type="term" value="F:uridine nucleosidase activity"/>
    <property type="evidence" value="ECO:0007669"/>
    <property type="project" value="UniProtKB-ARBA"/>
</dbReference>
<dbReference type="AlphaFoldDB" id="A0A6J6Q997"/>
<dbReference type="EMBL" id="CAEZXP010000008">
    <property type="protein sequence ID" value="CAB4708320.1"/>
    <property type="molecule type" value="Genomic_DNA"/>
</dbReference>
<dbReference type="CDD" id="cd02651">
    <property type="entry name" value="nuc_hydro_IU_UC_XIUA"/>
    <property type="match status" value="1"/>
</dbReference>
<protein>
    <submittedName>
        <fullName evidence="4">Unannotated protein</fullName>
    </submittedName>
</protein>
<gene>
    <name evidence="4" type="ORF">UFOPK2399_01826</name>
</gene>
<evidence type="ECO:0000313" key="4">
    <source>
        <dbReference type="EMBL" id="CAB4708320.1"/>
    </source>
</evidence>
<dbReference type="GO" id="GO:0006152">
    <property type="term" value="P:purine nucleoside catabolic process"/>
    <property type="evidence" value="ECO:0007669"/>
    <property type="project" value="TreeGrafter"/>
</dbReference>